<dbReference type="eggNOG" id="ENOG502S9TE">
    <property type="taxonomic scope" value="Eukaryota"/>
</dbReference>
<keyword evidence="3" id="KW-1185">Reference proteome</keyword>
<feature type="region of interest" description="Disordered" evidence="1">
    <location>
        <begin position="301"/>
        <end position="322"/>
    </location>
</feature>
<dbReference type="RefSeq" id="XP_001265950.1">
    <property type="nucleotide sequence ID" value="XM_001265949.1"/>
</dbReference>
<dbReference type="OrthoDB" id="3594103at2759"/>
<protein>
    <recommendedName>
        <fullName evidence="4">BTB domain-containing protein</fullName>
    </recommendedName>
</protein>
<gene>
    <name evidence="2" type="ORF">NFIA_036250</name>
</gene>
<evidence type="ECO:0008006" key="4">
    <source>
        <dbReference type="Google" id="ProtNLM"/>
    </source>
</evidence>
<evidence type="ECO:0000313" key="2">
    <source>
        <dbReference type="EMBL" id="EAW24053.1"/>
    </source>
</evidence>
<accession>A1CZ83</accession>
<dbReference type="VEuPathDB" id="FungiDB:NFIA_036250"/>
<dbReference type="HOGENOM" id="CLU_049464_0_0_1"/>
<feature type="region of interest" description="Disordered" evidence="1">
    <location>
        <begin position="363"/>
        <end position="414"/>
    </location>
</feature>
<dbReference type="PANTHER" id="PTHR37538:SF1">
    <property type="entry name" value="BTB DOMAIN-CONTAINING PROTEIN"/>
    <property type="match status" value="1"/>
</dbReference>
<reference evidence="3" key="1">
    <citation type="journal article" date="2008" name="PLoS Genet.">
        <title>Genomic islands in the pathogenic filamentous fungus Aspergillus fumigatus.</title>
        <authorList>
            <person name="Fedorova N.D."/>
            <person name="Khaldi N."/>
            <person name="Joardar V.S."/>
            <person name="Maiti R."/>
            <person name="Amedeo P."/>
            <person name="Anderson M.J."/>
            <person name="Crabtree J."/>
            <person name="Silva J.C."/>
            <person name="Badger J.H."/>
            <person name="Albarraq A."/>
            <person name="Angiuoli S."/>
            <person name="Bussey H."/>
            <person name="Bowyer P."/>
            <person name="Cotty P.J."/>
            <person name="Dyer P.S."/>
            <person name="Egan A."/>
            <person name="Galens K."/>
            <person name="Fraser-Liggett C.M."/>
            <person name="Haas B.J."/>
            <person name="Inman J.M."/>
            <person name="Kent R."/>
            <person name="Lemieux S."/>
            <person name="Malavazi I."/>
            <person name="Orvis J."/>
            <person name="Roemer T."/>
            <person name="Ronning C.M."/>
            <person name="Sundaram J.P."/>
            <person name="Sutton G."/>
            <person name="Turner G."/>
            <person name="Venter J.C."/>
            <person name="White O.R."/>
            <person name="Whitty B.R."/>
            <person name="Youngman P."/>
            <person name="Wolfe K.H."/>
            <person name="Goldman G.H."/>
            <person name="Wortman J.R."/>
            <person name="Jiang B."/>
            <person name="Denning D.W."/>
            <person name="Nierman W.C."/>
        </authorList>
    </citation>
    <scope>NUCLEOTIDE SEQUENCE [LARGE SCALE GENOMIC DNA]</scope>
    <source>
        <strain evidence="3">ATCC 1020 / DSM 3700 / CBS 544.65 / FGSC A1164 / JCM 1740 / NRRL 181 / WB 181</strain>
    </source>
</reference>
<dbReference type="EMBL" id="DS027686">
    <property type="protein sequence ID" value="EAW24053.1"/>
    <property type="molecule type" value="Genomic_DNA"/>
</dbReference>
<evidence type="ECO:0000313" key="3">
    <source>
        <dbReference type="Proteomes" id="UP000006702"/>
    </source>
</evidence>
<proteinExistence type="predicted"/>
<dbReference type="AlphaFoldDB" id="A1CZ83"/>
<sequence>MGNRKKKFYSKKNGESNLHLEEPQASGLERSLLRDSQIEYNQPESSTYMIPVCYIQKYFQFDSSLSWESHYKLSEVDEEVGHTIVHFLCTGSYETLRTASDSGLSNMATEYRRSMLVYHAARKYDLYDLEMYAKKYIKMFGESMSAFDSMEAARKIYSKLPQGEVWLPNYLHEQLRVAFLSDTNIFQREEFYDGVGEDPDFDKAVMRMVVNIYSEALSKQGTEAIPEETHLEDSVAKEGTVEGNDVENHVSEETVAEVPVAEETVAEDTAAEVPVAEDCIAEECVAEGNDVEDPVAEEAFAEDTDDVSFDSPAEPSRTTLDFGWGKNWDTGSKLGSVSLDAGNGRMERDTNWWHSKNEAGESVGFSVPHEEIKYEKKKGNGKKNRKKKEQELAEPVRTSTDNCQGSVWPLASHG</sequence>
<dbReference type="KEGG" id="nfi:NFIA_036250"/>
<dbReference type="Proteomes" id="UP000006702">
    <property type="component" value="Unassembled WGS sequence"/>
</dbReference>
<dbReference type="STRING" id="331117.A1CZ83"/>
<name>A1CZ83_NEOFI</name>
<evidence type="ECO:0000256" key="1">
    <source>
        <dbReference type="SAM" id="MobiDB-lite"/>
    </source>
</evidence>
<dbReference type="GeneID" id="4593006"/>
<dbReference type="PANTHER" id="PTHR37538">
    <property type="entry name" value="BTB DOMAIN-CONTAINING PROTEIN"/>
    <property type="match status" value="1"/>
</dbReference>
<feature type="compositionally biased region" description="Basic and acidic residues" evidence="1">
    <location>
        <begin position="368"/>
        <end position="378"/>
    </location>
</feature>
<organism evidence="2 3">
    <name type="scientific">Neosartorya fischeri (strain ATCC 1020 / DSM 3700 / CBS 544.65 / FGSC A1164 / JCM 1740 / NRRL 181 / WB 181)</name>
    <name type="common">Aspergillus fischerianus</name>
    <dbReference type="NCBI Taxonomy" id="331117"/>
    <lineage>
        <taxon>Eukaryota</taxon>
        <taxon>Fungi</taxon>
        <taxon>Dikarya</taxon>
        <taxon>Ascomycota</taxon>
        <taxon>Pezizomycotina</taxon>
        <taxon>Eurotiomycetes</taxon>
        <taxon>Eurotiomycetidae</taxon>
        <taxon>Eurotiales</taxon>
        <taxon>Aspergillaceae</taxon>
        <taxon>Aspergillus</taxon>
        <taxon>Aspergillus subgen. Fumigati</taxon>
    </lineage>
</organism>